<feature type="transmembrane region" description="Helical" evidence="1">
    <location>
        <begin position="6"/>
        <end position="32"/>
    </location>
</feature>
<evidence type="ECO:0000313" key="3">
    <source>
        <dbReference type="Proteomes" id="UP000030651"/>
    </source>
</evidence>
<keyword evidence="1" id="KW-0812">Transmembrane</keyword>
<accession>W3WWE8</accession>
<feature type="transmembrane region" description="Helical" evidence="1">
    <location>
        <begin position="260"/>
        <end position="281"/>
    </location>
</feature>
<proteinExistence type="predicted"/>
<reference evidence="3" key="1">
    <citation type="journal article" date="2015" name="BMC Genomics">
        <title>Genomic and transcriptomic analysis of the endophytic fungus Pestalotiopsis fici reveals its lifestyle and high potential for synthesis of natural products.</title>
        <authorList>
            <person name="Wang X."/>
            <person name="Zhang X."/>
            <person name="Liu L."/>
            <person name="Xiang M."/>
            <person name="Wang W."/>
            <person name="Sun X."/>
            <person name="Che Y."/>
            <person name="Guo L."/>
            <person name="Liu G."/>
            <person name="Guo L."/>
            <person name="Wang C."/>
            <person name="Yin W.B."/>
            <person name="Stadler M."/>
            <person name="Zhang X."/>
            <person name="Liu X."/>
        </authorList>
    </citation>
    <scope>NUCLEOTIDE SEQUENCE [LARGE SCALE GENOMIC DNA]</scope>
    <source>
        <strain evidence="3">W106-1 / CGMCC3.15140</strain>
    </source>
</reference>
<feature type="transmembrane region" description="Helical" evidence="1">
    <location>
        <begin position="44"/>
        <end position="64"/>
    </location>
</feature>
<dbReference type="OMA" id="ENALTWC"/>
<feature type="transmembrane region" description="Helical" evidence="1">
    <location>
        <begin position="188"/>
        <end position="210"/>
    </location>
</feature>
<dbReference type="RefSeq" id="XP_007837004.1">
    <property type="nucleotide sequence ID" value="XM_007838813.1"/>
</dbReference>
<feature type="transmembrane region" description="Helical" evidence="1">
    <location>
        <begin position="222"/>
        <end position="248"/>
    </location>
</feature>
<keyword evidence="1" id="KW-1133">Transmembrane helix</keyword>
<keyword evidence="1" id="KW-0472">Membrane</keyword>
<dbReference type="KEGG" id="pfy:PFICI_10232"/>
<dbReference type="Proteomes" id="UP000030651">
    <property type="component" value="Unassembled WGS sequence"/>
</dbReference>
<dbReference type="GeneID" id="19275245"/>
<evidence type="ECO:0000313" key="2">
    <source>
        <dbReference type="EMBL" id="ETS78170.1"/>
    </source>
</evidence>
<gene>
    <name evidence="2" type="ORF">PFICI_10232</name>
</gene>
<dbReference type="EMBL" id="KI912115">
    <property type="protein sequence ID" value="ETS78170.1"/>
    <property type="molecule type" value="Genomic_DNA"/>
</dbReference>
<evidence type="ECO:0000256" key="1">
    <source>
        <dbReference type="SAM" id="Phobius"/>
    </source>
</evidence>
<organism evidence="2 3">
    <name type="scientific">Pestalotiopsis fici (strain W106-1 / CGMCC3.15140)</name>
    <dbReference type="NCBI Taxonomy" id="1229662"/>
    <lineage>
        <taxon>Eukaryota</taxon>
        <taxon>Fungi</taxon>
        <taxon>Dikarya</taxon>
        <taxon>Ascomycota</taxon>
        <taxon>Pezizomycotina</taxon>
        <taxon>Sordariomycetes</taxon>
        <taxon>Xylariomycetidae</taxon>
        <taxon>Amphisphaeriales</taxon>
        <taxon>Sporocadaceae</taxon>
        <taxon>Pestalotiopsis</taxon>
    </lineage>
</organism>
<dbReference type="HOGENOM" id="CLU_937215_0_0_1"/>
<dbReference type="AlphaFoldDB" id="W3WWE8"/>
<dbReference type="STRING" id="1229662.W3WWE8"/>
<feature type="transmembrane region" description="Helical" evidence="1">
    <location>
        <begin position="98"/>
        <end position="122"/>
    </location>
</feature>
<sequence>MANAYYVAYTVLVAIPIVVLLPLFISSLWTVPQGKDTARRGFRWMKIALGLMLIGTILITASAAEINRLIDWDSYITDPDDYYRREEIINRVGDWSYLFLQVALQFTFLATLEVALGILYCWDAGRRARTVIQWAAYAFVLVESLFTLVIMGYWESYYTALFKYIRNDRSGDGYPDGASLFRLYNVQATYSILLGVAATALLGLAVVVVVRARKYASHRQTAVLVLVASLFFWISSLWNMVTAILVYLEEKHIDRRANLIVDPILSEWFVAVTLALLFIAGRRRLGGLWSKGEHVSV</sequence>
<protein>
    <submittedName>
        <fullName evidence="2">Uncharacterized protein</fullName>
    </submittedName>
</protein>
<dbReference type="InParanoid" id="W3WWE8"/>
<keyword evidence="3" id="KW-1185">Reference proteome</keyword>
<dbReference type="OrthoDB" id="5217806at2759"/>
<feature type="transmembrane region" description="Helical" evidence="1">
    <location>
        <begin position="134"/>
        <end position="154"/>
    </location>
</feature>
<name>W3WWE8_PESFW</name>